<proteinExistence type="predicted"/>
<feature type="transmembrane region" description="Helical" evidence="5">
    <location>
        <begin position="36"/>
        <end position="55"/>
    </location>
</feature>
<dbReference type="OrthoDB" id="9814012at2"/>
<dbReference type="Pfam" id="PF04193">
    <property type="entry name" value="PQ-loop"/>
    <property type="match status" value="1"/>
</dbReference>
<feature type="transmembrane region" description="Helical" evidence="5">
    <location>
        <begin position="61"/>
        <end position="80"/>
    </location>
</feature>
<evidence type="ECO:0000313" key="6">
    <source>
        <dbReference type="EMBL" id="ABD89157.1"/>
    </source>
</evidence>
<name>Q210M9_RHOPB</name>
<feature type="transmembrane region" description="Helical" evidence="5">
    <location>
        <begin position="6"/>
        <end position="24"/>
    </location>
</feature>
<keyword evidence="2 5" id="KW-0812">Transmembrane</keyword>
<reference evidence="6" key="1">
    <citation type="submission" date="2006-03" db="EMBL/GenBank/DDBJ databases">
        <title>Complete sequence of Rhodopseudomonas palustris BisB18.</title>
        <authorList>
            <consortium name="US DOE Joint Genome Institute"/>
            <person name="Copeland A."/>
            <person name="Lucas S."/>
            <person name="Lapidus A."/>
            <person name="Barry K."/>
            <person name="Detter J.C."/>
            <person name="Glavina del Rio T."/>
            <person name="Hammon N."/>
            <person name="Israni S."/>
            <person name="Dalin E."/>
            <person name="Tice H."/>
            <person name="Pitluck S."/>
            <person name="Chain P."/>
            <person name="Malfatti S."/>
            <person name="Shin M."/>
            <person name="Vergez L."/>
            <person name="Schmutz J."/>
            <person name="Larimer F."/>
            <person name="Land M."/>
            <person name="Hauser L."/>
            <person name="Pelletier D.A."/>
            <person name="Kyrpides N."/>
            <person name="Anderson I."/>
            <person name="Oda Y."/>
            <person name="Harwood C.S."/>
            <person name="Richardson P."/>
        </authorList>
    </citation>
    <scope>NUCLEOTIDE SEQUENCE [LARGE SCALE GENOMIC DNA]</scope>
    <source>
        <strain evidence="6">BisB18</strain>
    </source>
</reference>
<evidence type="ECO:0000256" key="2">
    <source>
        <dbReference type="ARBA" id="ARBA00022692"/>
    </source>
</evidence>
<keyword evidence="3 5" id="KW-1133">Transmembrane helix</keyword>
<protein>
    <submittedName>
        <fullName evidence="6">MtN3 and saliva related transmembrane protein</fullName>
    </submittedName>
</protein>
<sequence length="101" mass="10808">MNDHLSWIGIAAAALTSLSYLPQVRKAWPRGSTTDLSLRMLIVLTAGLALWTVYGLLKSDYVIVVANGVGGALSSSVLGCKTRDLFAARQGRRPGNLTDFT</sequence>
<dbReference type="HOGENOM" id="CLU_135915_1_1_5"/>
<dbReference type="KEGG" id="rpc:RPC_3622"/>
<dbReference type="InterPro" id="IPR006603">
    <property type="entry name" value="PQ-loop_rpt"/>
</dbReference>
<evidence type="ECO:0000256" key="3">
    <source>
        <dbReference type="ARBA" id="ARBA00022989"/>
    </source>
</evidence>
<evidence type="ECO:0000256" key="5">
    <source>
        <dbReference type="SAM" id="Phobius"/>
    </source>
</evidence>
<dbReference type="AlphaFoldDB" id="Q210M9"/>
<organism evidence="6">
    <name type="scientific">Rhodopseudomonas palustris (strain BisB18)</name>
    <dbReference type="NCBI Taxonomy" id="316056"/>
    <lineage>
        <taxon>Bacteria</taxon>
        <taxon>Pseudomonadati</taxon>
        <taxon>Pseudomonadota</taxon>
        <taxon>Alphaproteobacteria</taxon>
        <taxon>Hyphomicrobiales</taxon>
        <taxon>Nitrobacteraceae</taxon>
        <taxon>Rhodopseudomonas</taxon>
    </lineage>
</organism>
<comment type="subcellular location">
    <subcellularLocation>
        <location evidence="1">Membrane</location>
        <topology evidence="1">Multi-pass membrane protein</topology>
    </subcellularLocation>
</comment>
<gene>
    <name evidence="6" type="ordered locus">RPC_3622</name>
</gene>
<evidence type="ECO:0000256" key="1">
    <source>
        <dbReference type="ARBA" id="ARBA00004141"/>
    </source>
</evidence>
<dbReference type="eggNOG" id="COG4095">
    <property type="taxonomic scope" value="Bacteria"/>
</dbReference>
<keyword evidence="4 5" id="KW-0472">Membrane</keyword>
<dbReference type="GO" id="GO:0016020">
    <property type="term" value="C:membrane"/>
    <property type="evidence" value="ECO:0007669"/>
    <property type="project" value="UniProtKB-SubCell"/>
</dbReference>
<dbReference type="EMBL" id="CP000301">
    <property type="protein sequence ID" value="ABD89157.1"/>
    <property type="molecule type" value="Genomic_DNA"/>
</dbReference>
<dbReference type="RefSeq" id="WP_011474040.1">
    <property type="nucleotide sequence ID" value="NC_007925.1"/>
</dbReference>
<evidence type="ECO:0000256" key="4">
    <source>
        <dbReference type="ARBA" id="ARBA00023136"/>
    </source>
</evidence>
<accession>Q210M9</accession>
<dbReference type="Gene3D" id="1.20.1280.290">
    <property type="match status" value="1"/>
</dbReference>
<dbReference type="STRING" id="316056.RPC_3622"/>